<gene>
    <name evidence="2" type="primary">esxA</name>
    <name evidence="2" type="ORF">MAUB_34740</name>
</gene>
<proteinExistence type="inferred from homology"/>
<name>A0ABN5YXG3_9MYCO</name>
<dbReference type="InterPro" id="IPR010310">
    <property type="entry name" value="T7SS_ESAT-6-like"/>
</dbReference>
<dbReference type="SUPFAM" id="SSF140453">
    <property type="entry name" value="EsxAB dimer-like"/>
    <property type="match status" value="1"/>
</dbReference>
<reference evidence="2 3" key="1">
    <citation type="journal article" date="2019" name="Emerg. Microbes Infect.">
        <title>Comprehensive subspecies identification of 175 nontuberculous mycobacteria species based on 7547 genomic profiles.</title>
        <authorList>
            <person name="Matsumoto Y."/>
            <person name="Kinjo T."/>
            <person name="Motooka D."/>
            <person name="Nabeya D."/>
            <person name="Jung N."/>
            <person name="Uechi K."/>
            <person name="Horii T."/>
            <person name="Iida T."/>
            <person name="Fujita J."/>
            <person name="Nakamura S."/>
        </authorList>
    </citation>
    <scope>NUCLEOTIDE SEQUENCE [LARGE SCALE GENOMIC DNA]</scope>
    <source>
        <strain evidence="2 3">JCM 15296</strain>
    </source>
</reference>
<evidence type="ECO:0000313" key="2">
    <source>
        <dbReference type="EMBL" id="BBX85601.1"/>
    </source>
</evidence>
<evidence type="ECO:0000313" key="3">
    <source>
        <dbReference type="Proteomes" id="UP000465609"/>
    </source>
</evidence>
<dbReference type="EMBL" id="AP022577">
    <property type="protein sequence ID" value="BBX85601.1"/>
    <property type="molecule type" value="Genomic_DNA"/>
</dbReference>
<dbReference type="Gene3D" id="1.10.287.1060">
    <property type="entry name" value="ESAT-6-like"/>
    <property type="match status" value="1"/>
</dbReference>
<evidence type="ECO:0000256" key="1">
    <source>
        <dbReference type="RuleBase" id="RU362001"/>
    </source>
</evidence>
<dbReference type="NCBIfam" id="TIGR03930">
    <property type="entry name" value="WXG100_ESAT6"/>
    <property type="match status" value="1"/>
</dbReference>
<comment type="similarity">
    <text evidence="1">Belongs to the WXG100 family.</text>
</comment>
<dbReference type="RefSeq" id="WP_138228033.1">
    <property type="nucleotide sequence ID" value="NZ_AP022577.1"/>
</dbReference>
<protein>
    <recommendedName>
        <fullName evidence="1">ESAT-6-like protein</fullName>
    </recommendedName>
</protein>
<dbReference type="Pfam" id="PF06013">
    <property type="entry name" value="WXG100"/>
    <property type="match status" value="1"/>
</dbReference>
<keyword evidence="3" id="KW-1185">Reference proteome</keyword>
<dbReference type="InterPro" id="IPR036689">
    <property type="entry name" value="ESAT-6-like_sf"/>
</dbReference>
<organism evidence="2 3">
    <name type="scientific">Mycolicibacterium aubagnense</name>
    <dbReference type="NCBI Taxonomy" id="319707"/>
    <lineage>
        <taxon>Bacteria</taxon>
        <taxon>Bacillati</taxon>
        <taxon>Actinomycetota</taxon>
        <taxon>Actinomycetes</taxon>
        <taxon>Mycobacteriales</taxon>
        <taxon>Mycobacteriaceae</taxon>
        <taxon>Mycolicibacterium</taxon>
    </lineage>
</organism>
<dbReference type="Proteomes" id="UP000465609">
    <property type="component" value="Chromosome"/>
</dbReference>
<accession>A0ABN5YXG3</accession>
<sequence length="96" mass="9703">MSGAQNWNFAGIEGSAGDLAGAVSTTQGLLDEGKASLAKLASVWGGSGSEAYQAVQQRWDNTAMELNNALQSLGHAVSEAGGTMQGTEHGVTGMFG</sequence>